<feature type="transmembrane region" description="Helical" evidence="1">
    <location>
        <begin position="12"/>
        <end position="32"/>
    </location>
</feature>
<evidence type="ECO:0000256" key="1">
    <source>
        <dbReference type="SAM" id="Phobius"/>
    </source>
</evidence>
<keyword evidence="3" id="KW-1185">Reference proteome</keyword>
<dbReference type="STRING" id="1082479.SAMN05216241_106144"/>
<evidence type="ECO:0008006" key="4">
    <source>
        <dbReference type="Google" id="ProtNLM"/>
    </source>
</evidence>
<keyword evidence="1" id="KW-1133">Transmembrane helix</keyword>
<feature type="transmembrane region" description="Helical" evidence="1">
    <location>
        <begin position="44"/>
        <end position="62"/>
    </location>
</feature>
<sequence>MATERHWTLPVAWAIGLVLILLVDAYIAWRMFATSCPAPWFPEFMVLVLVPGIYLVLMYLTLASRHLRGRGS</sequence>
<proteinExistence type="predicted"/>
<evidence type="ECO:0000313" key="2">
    <source>
        <dbReference type="EMBL" id="SDG18715.1"/>
    </source>
</evidence>
<dbReference type="OrthoDB" id="8455514at2"/>
<keyword evidence="1" id="KW-0472">Membrane</keyword>
<dbReference type="AlphaFoldDB" id="A0A1G7S6R2"/>
<gene>
    <name evidence="2" type="ORF">SAMN05216241_106144</name>
</gene>
<organism evidence="2 3">
    <name type="scientific">Limimonas halophila</name>
    <dbReference type="NCBI Taxonomy" id="1082479"/>
    <lineage>
        <taxon>Bacteria</taxon>
        <taxon>Pseudomonadati</taxon>
        <taxon>Pseudomonadota</taxon>
        <taxon>Alphaproteobacteria</taxon>
        <taxon>Rhodospirillales</taxon>
        <taxon>Rhodovibrionaceae</taxon>
        <taxon>Limimonas</taxon>
    </lineage>
</organism>
<dbReference type="EMBL" id="FNCE01000006">
    <property type="protein sequence ID" value="SDG18715.1"/>
    <property type="molecule type" value="Genomic_DNA"/>
</dbReference>
<dbReference type="Proteomes" id="UP000199415">
    <property type="component" value="Unassembled WGS sequence"/>
</dbReference>
<accession>A0A1G7S6R2</accession>
<keyword evidence="1" id="KW-0812">Transmembrane</keyword>
<protein>
    <recommendedName>
        <fullName evidence="4">Transmembrane protein</fullName>
    </recommendedName>
</protein>
<dbReference type="RefSeq" id="WP_143006237.1">
    <property type="nucleotide sequence ID" value="NZ_FNCE01000006.1"/>
</dbReference>
<reference evidence="2 3" key="1">
    <citation type="submission" date="2016-10" db="EMBL/GenBank/DDBJ databases">
        <authorList>
            <person name="de Groot N.N."/>
        </authorList>
    </citation>
    <scope>NUCLEOTIDE SEQUENCE [LARGE SCALE GENOMIC DNA]</scope>
    <source>
        <strain evidence="2 3">DSM 25584</strain>
    </source>
</reference>
<evidence type="ECO:0000313" key="3">
    <source>
        <dbReference type="Proteomes" id="UP000199415"/>
    </source>
</evidence>
<name>A0A1G7S6R2_9PROT</name>